<dbReference type="Proteomes" id="UP000320421">
    <property type="component" value="Chromosome"/>
</dbReference>
<dbReference type="PRINTS" id="PR00300">
    <property type="entry name" value="CLPPROTEASEA"/>
</dbReference>
<dbReference type="CDD" id="cd00009">
    <property type="entry name" value="AAA"/>
    <property type="match status" value="1"/>
</dbReference>
<keyword evidence="1" id="KW-0677">Repeat</keyword>
<dbReference type="Pfam" id="PF17871">
    <property type="entry name" value="AAA_lid_9"/>
    <property type="match status" value="1"/>
</dbReference>
<dbReference type="GO" id="GO:0005737">
    <property type="term" value="C:cytoplasm"/>
    <property type="evidence" value="ECO:0007669"/>
    <property type="project" value="TreeGrafter"/>
</dbReference>
<feature type="domain" description="AAA+ ATPase" evidence="5">
    <location>
        <begin position="339"/>
        <end position="505"/>
    </location>
</feature>
<dbReference type="Gene3D" id="3.40.50.300">
    <property type="entry name" value="P-loop containing nucleotide triphosphate hydrolases"/>
    <property type="match status" value="2"/>
</dbReference>
<accession>A0A517PWD0</accession>
<keyword evidence="2" id="KW-0547">Nucleotide-binding</keyword>
<evidence type="ECO:0000256" key="1">
    <source>
        <dbReference type="ARBA" id="ARBA00022737"/>
    </source>
</evidence>
<dbReference type="SMART" id="SM00382">
    <property type="entry name" value="AAA"/>
    <property type="match status" value="2"/>
</dbReference>
<feature type="domain" description="AAA+ ATPase" evidence="5">
    <location>
        <begin position="68"/>
        <end position="202"/>
    </location>
</feature>
<dbReference type="Pfam" id="PF10431">
    <property type="entry name" value="ClpB_D2-small"/>
    <property type="match status" value="1"/>
</dbReference>
<dbReference type="GO" id="GO:0008233">
    <property type="term" value="F:peptidase activity"/>
    <property type="evidence" value="ECO:0007669"/>
    <property type="project" value="UniProtKB-KW"/>
</dbReference>
<organism evidence="6 7">
    <name type="scientific">Gimesia chilikensis</name>
    <dbReference type="NCBI Taxonomy" id="2605989"/>
    <lineage>
        <taxon>Bacteria</taxon>
        <taxon>Pseudomonadati</taxon>
        <taxon>Planctomycetota</taxon>
        <taxon>Planctomycetia</taxon>
        <taxon>Planctomycetales</taxon>
        <taxon>Planctomycetaceae</taxon>
        <taxon>Gimesia</taxon>
    </lineage>
</organism>
<evidence type="ECO:0000256" key="3">
    <source>
        <dbReference type="ARBA" id="ARBA00022840"/>
    </source>
</evidence>
<evidence type="ECO:0000259" key="5">
    <source>
        <dbReference type="SMART" id="SM00382"/>
    </source>
</evidence>
<protein>
    <submittedName>
        <fullName evidence="6">ATP-dependent Clp protease ATP-binding subunit ClpC</fullName>
    </submittedName>
</protein>
<gene>
    <name evidence="6" type="primary">clpC_2</name>
    <name evidence="6" type="ORF">HG66A1_54950</name>
</gene>
<dbReference type="GO" id="GO:0016887">
    <property type="term" value="F:ATP hydrolysis activity"/>
    <property type="evidence" value="ECO:0007669"/>
    <property type="project" value="InterPro"/>
</dbReference>
<name>A0A517PWD0_9PLAN</name>
<dbReference type="OrthoDB" id="9803641at2"/>
<evidence type="ECO:0000313" key="7">
    <source>
        <dbReference type="Proteomes" id="UP000320421"/>
    </source>
</evidence>
<evidence type="ECO:0000313" key="6">
    <source>
        <dbReference type="EMBL" id="QDT23673.1"/>
    </source>
</evidence>
<dbReference type="Pfam" id="PF07724">
    <property type="entry name" value="AAA_2"/>
    <property type="match status" value="1"/>
</dbReference>
<keyword evidence="4" id="KW-0143">Chaperone</keyword>
<dbReference type="InterPro" id="IPR050130">
    <property type="entry name" value="ClpA_ClpB"/>
</dbReference>
<keyword evidence="6" id="KW-0378">Hydrolase</keyword>
<dbReference type="InterPro" id="IPR041546">
    <property type="entry name" value="ClpA/ClpB_AAA_lid"/>
</dbReference>
<dbReference type="GO" id="GO:0006508">
    <property type="term" value="P:proteolysis"/>
    <property type="evidence" value="ECO:0007669"/>
    <property type="project" value="UniProtKB-KW"/>
</dbReference>
<dbReference type="RefSeq" id="WP_145191412.1">
    <property type="nucleotide sequence ID" value="NZ_CP036266.1"/>
</dbReference>
<keyword evidence="6" id="KW-0645">Protease</keyword>
<reference evidence="6 7" key="1">
    <citation type="submission" date="2019-02" db="EMBL/GenBank/DDBJ databases">
        <title>Deep-cultivation of Planctomycetes and their phenomic and genomic characterization uncovers novel biology.</title>
        <authorList>
            <person name="Wiegand S."/>
            <person name="Jogler M."/>
            <person name="Boedeker C."/>
            <person name="Pinto D."/>
            <person name="Vollmers J."/>
            <person name="Rivas-Marin E."/>
            <person name="Kohn T."/>
            <person name="Peeters S.H."/>
            <person name="Heuer A."/>
            <person name="Rast P."/>
            <person name="Oberbeckmann S."/>
            <person name="Bunk B."/>
            <person name="Jeske O."/>
            <person name="Meyerdierks A."/>
            <person name="Storesund J.E."/>
            <person name="Kallscheuer N."/>
            <person name="Luecker S."/>
            <person name="Lage O.M."/>
            <person name="Pohl T."/>
            <person name="Merkel B.J."/>
            <person name="Hornburger P."/>
            <person name="Mueller R.-W."/>
            <person name="Bruemmer F."/>
            <person name="Labrenz M."/>
            <person name="Spormann A.M."/>
            <person name="Op den Camp H."/>
            <person name="Overmann J."/>
            <person name="Amann R."/>
            <person name="Jetten M.S.M."/>
            <person name="Mascher T."/>
            <person name="Medema M.H."/>
            <person name="Devos D.P."/>
            <person name="Kaster A.-K."/>
            <person name="Ovreas L."/>
            <person name="Rohde M."/>
            <person name="Galperin M.Y."/>
            <person name="Jogler C."/>
        </authorList>
    </citation>
    <scope>NUCLEOTIDE SEQUENCE [LARGE SCALE GENOMIC DNA]</scope>
    <source>
        <strain evidence="6 7">HG66A1</strain>
    </source>
</reference>
<dbReference type="Gene3D" id="1.10.8.60">
    <property type="match status" value="2"/>
</dbReference>
<keyword evidence="7" id="KW-1185">Reference proteome</keyword>
<keyword evidence="3 6" id="KW-0067">ATP-binding</keyword>
<dbReference type="GO" id="GO:0005524">
    <property type="term" value="F:ATP binding"/>
    <property type="evidence" value="ECO:0007669"/>
    <property type="project" value="UniProtKB-KW"/>
</dbReference>
<dbReference type="InterPro" id="IPR019489">
    <property type="entry name" value="Clp_ATPase_C"/>
</dbReference>
<dbReference type="SUPFAM" id="SSF52540">
    <property type="entry name" value="P-loop containing nucleoside triphosphate hydrolases"/>
    <property type="match status" value="2"/>
</dbReference>
<proteinExistence type="predicted"/>
<evidence type="ECO:0000256" key="4">
    <source>
        <dbReference type="ARBA" id="ARBA00023186"/>
    </source>
</evidence>
<dbReference type="AlphaFoldDB" id="A0A517PWD0"/>
<dbReference type="InterPro" id="IPR001270">
    <property type="entry name" value="ClpA/B"/>
</dbReference>
<dbReference type="EMBL" id="CP036266">
    <property type="protein sequence ID" value="QDT23673.1"/>
    <property type="molecule type" value="Genomic_DNA"/>
</dbReference>
<dbReference type="PANTHER" id="PTHR11638">
    <property type="entry name" value="ATP-DEPENDENT CLP PROTEASE"/>
    <property type="match status" value="1"/>
</dbReference>
<dbReference type="PANTHER" id="PTHR11638:SF18">
    <property type="entry name" value="HEAT SHOCK PROTEIN 104"/>
    <property type="match status" value="1"/>
</dbReference>
<dbReference type="InterPro" id="IPR003959">
    <property type="entry name" value="ATPase_AAA_core"/>
</dbReference>
<dbReference type="InterPro" id="IPR027417">
    <property type="entry name" value="P-loop_NTPase"/>
</dbReference>
<dbReference type="GO" id="GO:0034605">
    <property type="term" value="P:cellular response to heat"/>
    <property type="evidence" value="ECO:0007669"/>
    <property type="project" value="TreeGrafter"/>
</dbReference>
<evidence type="ECO:0000256" key="2">
    <source>
        <dbReference type="ARBA" id="ARBA00022741"/>
    </source>
</evidence>
<sequence>MNEPEVTTRPSINSAFEFLSELMPAKNITTRIQQAGIEKSYFVSRERQDKFLNETLFQRVARVLHRKLDRHLIITGQTGIGKTATVHELAWLASHNEFPFLSQRTFLWFDCSAVGPEDSRGCLESLMAVAQEQSDTVLCIQGFSTLFHRPNGGSNKPLIKAAARRPEIQFIGLMQPWEYNDLIGGDSHIREFFNQIELSEPDESTTLEITEQEATRLSQFYGLKIAPSAIQRAVNLSSSYLFQESQPGKSIKILKRACEDAQFEHSQLGKCVDEITPSRIDSALSEYTGIPQETISGTSEDVDYLTALSSLVVGQNGPVTDIASELQMVKAGLTDPGKPAGVYLFAGMTGVGKTELARRVAEFYSGTRRLNTYTMGNFSESHSVSGIIGVPPGYVGHESGGRLINELNSDPYAVFLLDEAEKAHPNVWKPFLNLFDEGWIVDQRGVKAYADRAIFILTTNAGSDAISQMVRSNKSMDEIEERVKQTLSRVRQERSSQPVFTPQFLARIQRTVVFAPLDEEAMLRITRLILKRVATTWLDRRDKNITVSESLISAIAQEAYRRNDKSGGKEGGRIIRKLISELIERRIQEETLKDKQRYHSTSSINLGLSQSFHSGNESDLDRDPVSISRDMVTITWS</sequence>
<dbReference type="CDD" id="cd19499">
    <property type="entry name" value="RecA-like_ClpB_Hsp104-like"/>
    <property type="match status" value="1"/>
</dbReference>
<dbReference type="InterPro" id="IPR003593">
    <property type="entry name" value="AAA+_ATPase"/>
</dbReference>